<keyword evidence="7" id="KW-0812">Transmembrane</keyword>
<keyword evidence="6" id="KW-0997">Cell inner membrane</keyword>
<dbReference type="InterPro" id="IPR022792">
    <property type="entry name" value="T2SS_protein-GspN"/>
</dbReference>
<name>A0A437M821_9SPHN</name>
<comment type="caution">
    <text evidence="11">The sequence shown here is derived from an EMBL/GenBank/DDBJ whole genome shotgun (WGS) entry which is preliminary data.</text>
</comment>
<evidence type="ECO:0000313" key="11">
    <source>
        <dbReference type="EMBL" id="RVT93860.1"/>
    </source>
</evidence>
<dbReference type="GO" id="GO:0005886">
    <property type="term" value="C:plasma membrane"/>
    <property type="evidence" value="ECO:0007669"/>
    <property type="project" value="UniProtKB-SubCell"/>
</dbReference>
<protein>
    <recommendedName>
        <fullName evidence="3">Type II secretion system protein N</fullName>
    </recommendedName>
    <alternativeName>
        <fullName evidence="10">General secretion pathway protein N</fullName>
    </alternativeName>
</protein>
<evidence type="ECO:0000256" key="6">
    <source>
        <dbReference type="ARBA" id="ARBA00022519"/>
    </source>
</evidence>
<evidence type="ECO:0000256" key="10">
    <source>
        <dbReference type="ARBA" id="ARBA00030772"/>
    </source>
</evidence>
<keyword evidence="5" id="KW-1003">Cell membrane</keyword>
<evidence type="ECO:0000256" key="4">
    <source>
        <dbReference type="ARBA" id="ARBA00022448"/>
    </source>
</evidence>
<evidence type="ECO:0000256" key="3">
    <source>
        <dbReference type="ARBA" id="ARBA00021563"/>
    </source>
</evidence>
<keyword evidence="8" id="KW-0653">Protein transport</keyword>
<comment type="similarity">
    <text evidence="2">Belongs to the GSP N family.</text>
</comment>
<evidence type="ECO:0000256" key="5">
    <source>
        <dbReference type="ARBA" id="ARBA00022475"/>
    </source>
</evidence>
<evidence type="ECO:0000256" key="9">
    <source>
        <dbReference type="ARBA" id="ARBA00023136"/>
    </source>
</evidence>
<gene>
    <name evidence="11" type="ORF">EOD43_08360</name>
</gene>
<evidence type="ECO:0000256" key="1">
    <source>
        <dbReference type="ARBA" id="ARBA00004533"/>
    </source>
</evidence>
<evidence type="ECO:0000313" key="12">
    <source>
        <dbReference type="Proteomes" id="UP000282971"/>
    </source>
</evidence>
<accession>A0A437M821</accession>
<proteinExistence type="inferred from homology"/>
<keyword evidence="9" id="KW-0472">Membrane</keyword>
<evidence type="ECO:0000256" key="7">
    <source>
        <dbReference type="ARBA" id="ARBA00022692"/>
    </source>
</evidence>
<sequence>MRTGRSPHRSRCGGADKRHFGGNAMLRVLLFLIVLVGAALAAAAFVPLKTVIDLAHLGKIGFTTAGTEGTAWEGRIYDAQLGKIALGDIETHAVPAELLKGRLRIDMTGTNPGTQLSGGFSIGWGGIGIDALNLTASVPGEGPVPGGTLFVENLTARFPGTHCGTADGSTRAYIPSPLAGVVPAGSMQGPALCRDGALTFDLASDTGEATQEIAINATGGYRLRTVIKPRNALIAAGLSRKGFTPGPDGYVYQTERRL</sequence>
<dbReference type="GO" id="GO:0015627">
    <property type="term" value="C:type II protein secretion system complex"/>
    <property type="evidence" value="ECO:0007669"/>
    <property type="project" value="InterPro"/>
</dbReference>
<evidence type="ECO:0000256" key="2">
    <source>
        <dbReference type="ARBA" id="ARBA00007208"/>
    </source>
</evidence>
<dbReference type="Pfam" id="PF01203">
    <property type="entry name" value="T2SSN"/>
    <property type="match status" value="1"/>
</dbReference>
<dbReference type="OrthoDB" id="7477467at2"/>
<comment type="subcellular location">
    <subcellularLocation>
        <location evidence="1">Cell inner membrane</location>
    </subcellularLocation>
</comment>
<dbReference type="EMBL" id="SACN01000001">
    <property type="protein sequence ID" value="RVT93860.1"/>
    <property type="molecule type" value="Genomic_DNA"/>
</dbReference>
<keyword evidence="12" id="KW-1185">Reference proteome</keyword>
<reference evidence="11 12" key="1">
    <citation type="submission" date="2019-01" db="EMBL/GenBank/DDBJ databases">
        <authorList>
            <person name="Chen W.-M."/>
        </authorList>
    </citation>
    <scope>NUCLEOTIDE SEQUENCE [LARGE SCALE GENOMIC DNA]</scope>
    <source>
        <strain evidence="11 12">CCP-7</strain>
    </source>
</reference>
<dbReference type="Proteomes" id="UP000282971">
    <property type="component" value="Unassembled WGS sequence"/>
</dbReference>
<dbReference type="AlphaFoldDB" id="A0A437M821"/>
<evidence type="ECO:0000256" key="8">
    <source>
        <dbReference type="ARBA" id="ARBA00022927"/>
    </source>
</evidence>
<dbReference type="GO" id="GO:0015628">
    <property type="term" value="P:protein secretion by the type II secretion system"/>
    <property type="evidence" value="ECO:0007669"/>
    <property type="project" value="InterPro"/>
</dbReference>
<keyword evidence="4" id="KW-0813">Transport</keyword>
<organism evidence="11 12">
    <name type="scientific">Sphingomonas crocodyli</name>
    <dbReference type="NCBI Taxonomy" id="1979270"/>
    <lineage>
        <taxon>Bacteria</taxon>
        <taxon>Pseudomonadati</taxon>
        <taxon>Pseudomonadota</taxon>
        <taxon>Alphaproteobacteria</taxon>
        <taxon>Sphingomonadales</taxon>
        <taxon>Sphingomonadaceae</taxon>
        <taxon>Sphingomonas</taxon>
    </lineage>
</organism>